<dbReference type="OrthoDB" id="407298at2759"/>
<evidence type="ECO:0000256" key="6">
    <source>
        <dbReference type="ARBA" id="ARBA00023004"/>
    </source>
</evidence>
<evidence type="ECO:0000256" key="2">
    <source>
        <dbReference type="ARBA" id="ARBA00022559"/>
    </source>
</evidence>
<keyword evidence="11" id="KW-1185">Reference proteome</keyword>
<feature type="signal peptide" evidence="8">
    <location>
        <begin position="1"/>
        <end position="15"/>
    </location>
</feature>
<dbReference type="SMR" id="A0A5N6ZH47"/>
<comment type="similarity">
    <text evidence="7">Belongs to the chloroperoxidase family.</text>
</comment>
<name>A0A5N6ZH47_9EURO</name>
<feature type="chain" id="PRO_5024850020" evidence="8">
    <location>
        <begin position="16"/>
        <end position="247"/>
    </location>
</feature>
<keyword evidence="3" id="KW-0349">Heme</keyword>
<dbReference type="PANTHER" id="PTHR33577">
    <property type="entry name" value="STERIGMATOCYSTIN BIOSYNTHESIS PEROXIDASE STCC-RELATED"/>
    <property type="match status" value="1"/>
</dbReference>
<evidence type="ECO:0000256" key="7">
    <source>
        <dbReference type="ARBA" id="ARBA00025795"/>
    </source>
</evidence>
<dbReference type="AlphaFoldDB" id="A0A5N6ZH47"/>
<evidence type="ECO:0000256" key="1">
    <source>
        <dbReference type="ARBA" id="ARBA00001970"/>
    </source>
</evidence>
<keyword evidence="5" id="KW-0560">Oxidoreductase</keyword>
<keyword evidence="8" id="KW-0732">Signal</keyword>
<evidence type="ECO:0000259" key="9">
    <source>
        <dbReference type="PROSITE" id="PS51405"/>
    </source>
</evidence>
<evidence type="ECO:0000256" key="5">
    <source>
        <dbReference type="ARBA" id="ARBA00023002"/>
    </source>
</evidence>
<keyword evidence="6" id="KW-0408">Iron</keyword>
<organism evidence="10 11">
    <name type="scientific">Aspergillus coremiiformis</name>
    <dbReference type="NCBI Taxonomy" id="138285"/>
    <lineage>
        <taxon>Eukaryota</taxon>
        <taxon>Fungi</taxon>
        <taxon>Dikarya</taxon>
        <taxon>Ascomycota</taxon>
        <taxon>Pezizomycotina</taxon>
        <taxon>Eurotiomycetes</taxon>
        <taxon>Eurotiomycetidae</taxon>
        <taxon>Eurotiales</taxon>
        <taxon>Aspergillaceae</taxon>
        <taxon>Aspergillus</taxon>
        <taxon>Aspergillus subgen. Circumdati</taxon>
    </lineage>
</organism>
<evidence type="ECO:0000313" key="11">
    <source>
        <dbReference type="Proteomes" id="UP000327118"/>
    </source>
</evidence>
<dbReference type="SUPFAM" id="SSF47571">
    <property type="entry name" value="Cloroperoxidase"/>
    <property type="match status" value="1"/>
</dbReference>
<evidence type="ECO:0000256" key="8">
    <source>
        <dbReference type="SAM" id="SignalP"/>
    </source>
</evidence>
<reference evidence="11" key="1">
    <citation type="submission" date="2019-04" db="EMBL/GenBank/DDBJ databases">
        <title>Friends and foes A comparative genomics studyof 23 Aspergillus species from section Flavi.</title>
        <authorList>
            <consortium name="DOE Joint Genome Institute"/>
            <person name="Kjaerbolling I."/>
            <person name="Vesth T."/>
            <person name="Frisvad J.C."/>
            <person name="Nybo J.L."/>
            <person name="Theobald S."/>
            <person name="Kildgaard S."/>
            <person name="Isbrandt T."/>
            <person name="Kuo A."/>
            <person name="Sato A."/>
            <person name="Lyhne E.K."/>
            <person name="Kogle M.E."/>
            <person name="Wiebenga A."/>
            <person name="Kun R.S."/>
            <person name="Lubbers R.J."/>
            <person name="Makela M.R."/>
            <person name="Barry K."/>
            <person name="Chovatia M."/>
            <person name="Clum A."/>
            <person name="Daum C."/>
            <person name="Haridas S."/>
            <person name="He G."/>
            <person name="LaButti K."/>
            <person name="Lipzen A."/>
            <person name="Mondo S."/>
            <person name="Riley R."/>
            <person name="Salamov A."/>
            <person name="Simmons B.A."/>
            <person name="Magnuson J.K."/>
            <person name="Henrissat B."/>
            <person name="Mortensen U.H."/>
            <person name="Larsen T.O."/>
            <person name="Devries R.P."/>
            <person name="Grigoriev I.V."/>
            <person name="Machida M."/>
            <person name="Baker S.E."/>
            <person name="Andersen M.R."/>
        </authorList>
    </citation>
    <scope>NUCLEOTIDE SEQUENCE [LARGE SCALE GENOMIC DNA]</scope>
    <source>
        <strain evidence="11">CBS 553.77</strain>
    </source>
</reference>
<sequence length="247" mass="27606">MRFLLPVLSVALAKALIQEPAHPLPWSSPGPHDVRSPCPMLNALANHNILQHNGKDISQQDTIQALGSALNFDRGFSEFLFAAALLTNLTPNATTFSLDDLDRHNIIEHDGSLSRGDFYFGDNHSFNQTIFDQARSHWIRPILDLHAVAEARLTRMATSKATNPTFNVTGNPLLFSYTQAASYVLTFGDRVSGTVDRSWVEYLFKNERLPIELGWEKTEVPISISDLNSMIERIMEATRKIESSQVA</sequence>
<dbReference type="PANTHER" id="PTHR33577:SF7">
    <property type="entry name" value="HEME HALOPEROXIDASE FAMILY PROFILE DOMAIN-CONTAINING PROTEIN"/>
    <property type="match status" value="1"/>
</dbReference>
<comment type="cofactor">
    <cofactor evidence="1">
        <name>heme b</name>
        <dbReference type="ChEBI" id="CHEBI:60344"/>
    </cofactor>
</comment>
<dbReference type="InterPro" id="IPR036851">
    <property type="entry name" value="Chloroperoxidase-like_sf"/>
</dbReference>
<accession>A0A5N6ZH47</accession>
<dbReference type="GO" id="GO:0004601">
    <property type="term" value="F:peroxidase activity"/>
    <property type="evidence" value="ECO:0007669"/>
    <property type="project" value="UniProtKB-KW"/>
</dbReference>
<evidence type="ECO:0000313" key="10">
    <source>
        <dbReference type="EMBL" id="KAE8356997.1"/>
    </source>
</evidence>
<dbReference type="Gene3D" id="1.10.489.10">
    <property type="entry name" value="Chloroperoxidase-like"/>
    <property type="match status" value="1"/>
</dbReference>
<keyword evidence="4" id="KW-0479">Metal-binding</keyword>
<dbReference type="GO" id="GO:0046872">
    <property type="term" value="F:metal ion binding"/>
    <property type="evidence" value="ECO:0007669"/>
    <property type="project" value="UniProtKB-KW"/>
</dbReference>
<dbReference type="PROSITE" id="PS51405">
    <property type="entry name" value="HEME_HALOPEROXIDASE"/>
    <property type="match status" value="1"/>
</dbReference>
<gene>
    <name evidence="10" type="ORF">BDV28DRAFT_144665</name>
</gene>
<dbReference type="EMBL" id="ML739033">
    <property type="protein sequence ID" value="KAE8356997.1"/>
    <property type="molecule type" value="Genomic_DNA"/>
</dbReference>
<dbReference type="InterPro" id="IPR000028">
    <property type="entry name" value="Chloroperoxidase"/>
</dbReference>
<evidence type="ECO:0000256" key="3">
    <source>
        <dbReference type="ARBA" id="ARBA00022617"/>
    </source>
</evidence>
<dbReference type="Pfam" id="PF01328">
    <property type="entry name" value="Peroxidase_2"/>
    <property type="match status" value="1"/>
</dbReference>
<evidence type="ECO:0000256" key="4">
    <source>
        <dbReference type="ARBA" id="ARBA00022723"/>
    </source>
</evidence>
<protein>
    <submittedName>
        <fullName evidence="10">Chloroperoxidase</fullName>
    </submittedName>
</protein>
<feature type="domain" description="Heme haloperoxidase family profile" evidence="9">
    <location>
        <begin position="22"/>
        <end position="229"/>
    </location>
</feature>
<dbReference type="Proteomes" id="UP000327118">
    <property type="component" value="Unassembled WGS sequence"/>
</dbReference>
<proteinExistence type="inferred from homology"/>
<keyword evidence="2 10" id="KW-0575">Peroxidase</keyword>